<proteinExistence type="inferred from homology"/>
<dbReference type="OMA" id="TECFGCF"/>
<dbReference type="InterPro" id="IPR051054">
    <property type="entry name" value="SorC_transcr_regulators"/>
</dbReference>
<dbReference type="InterPro" id="IPR036388">
    <property type="entry name" value="WH-like_DNA-bd_sf"/>
</dbReference>
<evidence type="ECO:0000256" key="2">
    <source>
        <dbReference type="ARBA" id="ARBA00023015"/>
    </source>
</evidence>
<reference evidence="7 8" key="1">
    <citation type="submission" date="2017-07" db="EMBL/GenBank/DDBJ databases">
        <title>Isolation and whole genome analysis of endospore-forming bacteria from heroin.</title>
        <authorList>
            <person name="Kalinowski J."/>
            <person name="Ahrens B."/>
            <person name="Al-Dilaimi A."/>
            <person name="Winkler A."/>
            <person name="Wibberg D."/>
            <person name="Schleenbecker U."/>
            <person name="Ruckert C."/>
            <person name="Wolfel R."/>
            <person name="Grass G."/>
        </authorList>
    </citation>
    <scope>NUCLEOTIDE SEQUENCE [LARGE SCALE GENOMIC DNA]</scope>
    <source>
        <strain evidence="7 8">7539</strain>
    </source>
</reference>
<evidence type="ECO:0000259" key="5">
    <source>
        <dbReference type="Pfam" id="PF04198"/>
    </source>
</evidence>
<gene>
    <name evidence="7" type="ORF">CHH72_05735</name>
</gene>
<protein>
    <submittedName>
        <fullName evidence="7">Uncharacterized protein</fullName>
    </submittedName>
</protein>
<dbReference type="InterPro" id="IPR037171">
    <property type="entry name" value="NagB/RpiA_transferase-like"/>
</dbReference>
<feature type="domain" description="CggR N-terminal DNA binding" evidence="6">
    <location>
        <begin position="19"/>
        <end position="88"/>
    </location>
</feature>
<dbReference type="SUPFAM" id="SSF46785">
    <property type="entry name" value="Winged helix' DNA-binding domain"/>
    <property type="match status" value="1"/>
</dbReference>
<dbReference type="GO" id="GO:0030246">
    <property type="term" value="F:carbohydrate binding"/>
    <property type="evidence" value="ECO:0007669"/>
    <property type="project" value="InterPro"/>
</dbReference>
<organism evidence="7 8">
    <name type="scientific">Shouchella clausii</name>
    <name type="common">Alkalihalobacillus clausii</name>
    <dbReference type="NCBI Taxonomy" id="79880"/>
    <lineage>
        <taxon>Bacteria</taxon>
        <taxon>Bacillati</taxon>
        <taxon>Bacillota</taxon>
        <taxon>Bacilli</taxon>
        <taxon>Bacillales</taxon>
        <taxon>Bacillaceae</taxon>
        <taxon>Shouchella</taxon>
    </lineage>
</organism>
<dbReference type="Pfam" id="PF21715">
    <property type="entry name" value="CggR_N"/>
    <property type="match status" value="1"/>
</dbReference>
<evidence type="ECO:0000256" key="3">
    <source>
        <dbReference type="ARBA" id="ARBA00023125"/>
    </source>
</evidence>
<dbReference type="GO" id="GO:0003677">
    <property type="term" value="F:DNA binding"/>
    <property type="evidence" value="ECO:0007669"/>
    <property type="project" value="UniProtKB-KW"/>
</dbReference>
<comment type="caution">
    <text evidence="7">The sequence shown here is derived from an EMBL/GenBank/DDBJ whole genome shotgun (WGS) entry which is preliminary data.</text>
</comment>
<dbReference type="Gene3D" id="3.40.50.1360">
    <property type="match status" value="1"/>
</dbReference>
<feature type="domain" description="Sugar-binding" evidence="5">
    <location>
        <begin position="93"/>
        <end position="337"/>
    </location>
</feature>
<keyword evidence="3" id="KW-0238">DNA-binding</keyword>
<dbReference type="Pfam" id="PF04198">
    <property type="entry name" value="Sugar-bind"/>
    <property type="match status" value="1"/>
</dbReference>
<evidence type="ECO:0000313" key="8">
    <source>
        <dbReference type="Proteomes" id="UP000216207"/>
    </source>
</evidence>
<dbReference type="AlphaFoldDB" id="A0A268P374"/>
<keyword evidence="4" id="KW-0804">Transcription</keyword>
<evidence type="ECO:0000259" key="6">
    <source>
        <dbReference type="Pfam" id="PF21715"/>
    </source>
</evidence>
<dbReference type="SUPFAM" id="SSF100950">
    <property type="entry name" value="NagB/RpiA/CoA transferase-like"/>
    <property type="match status" value="1"/>
</dbReference>
<sequence length="338" mass="37407">MRTLINLQRQIVPELMETMAKRYRLLQYIRLMQPIGRRSLATNLQTSERIVRGEVTLLKDQGLIELTTAGMRLTEAGEALFLELADMMAELLGHRRLEEKLKEKLGVSQAIVVAGDSDEEEWVKQELGRACVDELKRVAKKGDVFAVMGGTTLAAVANMVTPDETLATTTFVPARGGLGEKVEIQANTISAEFARRSGASYRLLHVPDQLSEEAYHSLVLERSVREILDVITSSAVVMHGIGDARRMAARRDSGQPFIETLKREEAVAEAFGYYFNANGEIIHKQRTIGLQLGELEGKYVISIAGGHTKANAILAYMKNRPSDVLVTDEGAARRLLSE</sequence>
<evidence type="ECO:0000256" key="4">
    <source>
        <dbReference type="ARBA" id="ARBA00023163"/>
    </source>
</evidence>
<dbReference type="PANTHER" id="PTHR34294:SF5">
    <property type="entry name" value="CENTRAL GLYCOLYTIC GENES REGULATOR"/>
    <property type="match status" value="1"/>
</dbReference>
<accession>A0A268P374</accession>
<dbReference type="InterPro" id="IPR048715">
    <property type="entry name" value="CggR_N"/>
</dbReference>
<evidence type="ECO:0000256" key="1">
    <source>
        <dbReference type="ARBA" id="ARBA00010466"/>
    </source>
</evidence>
<dbReference type="RefSeq" id="WP_011247864.1">
    <property type="nucleotide sequence ID" value="NZ_BOQQ01000002.1"/>
</dbReference>
<evidence type="ECO:0000313" key="7">
    <source>
        <dbReference type="EMBL" id="PAE89755.1"/>
    </source>
</evidence>
<name>A0A268P374_SHOCL</name>
<dbReference type="Gene3D" id="1.10.10.10">
    <property type="entry name" value="Winged helix-like DNA-binding domain superfamily/Winged helix DNA-binding domain"/>
    <property type="match status" value="1"/>
</dbReference>
<comment type="similarity">
    <text evidence="1">Belongs to the SorC transcriptional regulatory family.</text>
</comment>
<dbReference type="Proteomes" id="UP000216207">
    <property type="component" value="Unassembled WGS sequence"/>
</dbReference>
<dbReference type="EMBL" id="NPCC01000006">
    <property type="protein sequence ID" value="PAE89755.1"/>
    <property type="molecule type" value="Genomic_DNA"/>
</dbReference>
<dbReference type="InterPro" id="IPR007324">
    <property type="entry name" value="Sugar-bd_dom_put"/>
</dbReference>
<dbReference type="PANTHER" id="PTHR34294">
    <property type="entry name" value="TRANSCRIPTIONAL REGULATOR-RELATED"/>
    <property type="match status" value="1"/>
</dbReference>
<keyword evidence="2" id="KW-0805">Transcription regulation</keyword>
<dbReference type="InterPro" id="IPR036390">
    <property type="entry name" value="WH_DNA-bd_sf"/>
</dbReference>